<dbReference type="InterPro" id="IPR036097">
    <property type="entry name" value="HisK_dim/P_sf"/>
</dbReference>
<dbReference type="PROSITE" id="PS50109">
    <property type="entry name" value="HIS_KIN"/>
    <property type="match status" value="1"/>
</dbReference>
<keyword evidence="10" id="KW-1185">Reference proteome</keyword>
<proteinExistence type="predicted"/>
<dbReference type="CDD" id="cd00130">
    <property type="entry name" value="PAS"/>
    <property type="match status" value="1"/>
</dbReference>
<dbReference type="SUPFAM" id="SSF55781">
    <property type="entry name" value="GAF domain-like"/>
    <property type="match status" value="2"/>
</dbReference>
<dbReference type="SUPFAM" id="SSF55785">
    <property type="entry name" value="PYP-like sensor domain (PAS domain)"/>
    <property type="match status" value="2"/>
</dbReference>
<dbReference type="EC" id="2.7.13.3" evidence="2"/>
<dbReference type="InterPro" id="IPR005467">
    <property type="entry name" value="His_kinase_dom"/>
</dbReference>
<dbReference type="InterPro" id="IPR035965">
    <property type="entry name" value="PAS-like_dom_sf"/>
</dbReference>
<organism evidence="9 10">
    <name type="scientific">Maritimibacter harenae</name>
    <dbReference type="NCBI Taxonomy" id="2606218"/>
    <lineage>
        <taxon>Bacteria</taxon>
        <taxon>Pseudomonadati</taxon>
        <taxon>Pseudomonadota</taxon>
        <taxon>Alphaproteobacteria</taxon>
        <taxon>Rhodobacterales</taxon>
        <taxon>Roseobacteraceae</taxon>
        <taxon>Maritimibacter</taxon>
    </lineage>
</organism>
<dbReference type="NCBIfam" id="TIGR00229">
    <property type="entry name" value="sensory_box"/>
    <property type="match status" value="2"/>
</dbReference>
<dbReference type="Pfam" id="PF02518">
    <property type="entry name" value="HATPase_c"/>
    <property type="match status" value="1"/>
</dbReference>
<dbReference type="InterPro" id="IPR001789">
    <property type="entry name" value="Sig_transdc_resp-reg_receiver"/>
</dbReference>
<dbReference type="PROSITE" id="PS50110">
    <property type="entry name" value="RESPONSE_REGULATORY"/>
    <property type="match status" value="1"/>
</dbReference>
<dbReference type="SMART" id="SM00086">
    <property type="entry name" value="PAC"/>
    <property type="match status" value="1"/>
</dbReference>
<evidence type="ECO:0000256" key="1">
    <source>
        <dbReference type="ARBA" id="ARBA00000085"/>
    </source>
</evidence>
<keyword evidence="4" id="KW-0418">Kinase</keyword>
<keyword evidence="3" id="KW-0808">Transferase</keyword>
<feature type="domain" description="Response regulatory" evidence="7">
    <location>
        <begin position="856"/>
        <end position="973"/>
    </location>
</feature>
<dbReference type="Pfam" id="PF13188">
    <property type="entry name" value="PAS_8"/>
    <property type="match status" value="1"/>
</dbReference>
<dbReference type="InterPro" id="IPR004358">
    <property type="entry name" value="Sig_transdc_His_kin-like_C"/>
</dbReference>
<dbReference type="SMART" id="SM00387">
    <property type="entry name" value="HATPase_c"/>
    <property type="match status" value="1"/>
</dbReference>
<comment type="caution">
    <text evidence="9">The sequence shown here is derived from an EMBL/GenBank/DDBJ whole genome shotgun (WGS) entry which is preliminary data.</text>
</comment>
<accession>A0A845M6D4</accession>
<dbReference type="Pfam" id="PF00072">
    <property type="entry name" value="Response_reg"/>
    <property type="match status" value="1"/>
</dbReference>
<dbReference type="SUPFAM" id="SSF52172">
    <property type="entry name" value="CheY-like"/>
    <property type="match status" value="1"/>
</dbReference>
<dbReference type="SUPFAM" id="SSF47384">
    <property type="entry name" value="Homodimeric domain of signal transducing histidine kinase"/>
    <property type="match status" value="1"/>
</dbReference>
<evidence type="ECO:0000256" key="4">
    <source>
        <dbReference type="ARBA" id="ARBA00022777"/>
    </source>
</evidence>
<dbReference type="Gene3D" id="3.40.50.2300">
    <property type="match status" value="1"/>
</dbReference>
<dbReference type="PANTHER" id="PTHR43065">
    <property type="entry name" value="SENSOR HISTIDINE KINASE"/>
    <property type="match status" value="1"/>
</dbReference>
<dbReference type="PRINTS" id="PR00344">
    <property type="entry name" value="BCTRLSENSOR"/>
</dbReference>
<evidence type="ECO:0000313" key="10">
    <source>
        <dbReference type="Proteomes" id="UP000467322"/>
    </source>
</evidence>
<evidence type="ECO:0000259" key="8">
    <source>
        <dbReference type="PROSITE" id="PS50113"/>
    </source>
</evidence>
<feature type="modified residue" description="4-aspartylphosphate" evidence="5">
    <location>
        <position position="906"/>
    </location>
</feature>
<dbReference type="InterPro" id="IPR000014">
    <property type="entry name" value="PAS"/>
</dbReference>
<dbReference type="InterPro" id="IPR029016">
    <property type="entry name" value="GAF-like_dom_sf"/>
</dbReference>
<dbReference type="Pfam" id="PF08447">
    <property type="entry name" value="PAS_3"/>
    <property type="match status" value="1"/>
</dbReference>
<evidence type="ECO:0000313" key="9">
    <source>
        <dbReference type="EMBL" id="MZR14802.1"/>
    </source>
</evidence>
<dbReference type="InterPro" id="IPR003594">
    <property type="entry name" value="HATPase_dom"/>
</dbReference>
<dbReference type="InterPro" id="IPR000700">
    <property type="entry name" value="PAS-assoc_C"/>
</dbReference>
<keyword evidence="5" id="KW-0597">Phosphoprotein</keyword>
<gene>
    <name evidence="9" type="ORF">GQE99_17410</name>
</gene>
<evidence type="ECO:0000256" key="2">
    <source>
        <dbReference type="ARBA" id="ARBA00012438"/>
    </source>
</evidence>
<comment type="catalytic activity">
    <reaction evidence="1">
        <text>ATP + protein L-histidine = ADP + protein N-phospho-L-histidine.</text>
        <dbReference type="EC" id="2.7.13.3"/>
    </reaction>
</comment>
<protein>
    <recommendedName>
        <fullName evidence="2">histidine kinase</fullName>
        <ecNumber evidence="2">2.7.13.3</ecNumber>
    </recommendedName>
</protein>
<dbReference type="InterPro" id="IPR036890">
    <property type="entry name" value="HATPase_C_sf"/>
</dbReference>
<evidence type="ECO:0000256" key="5">
    <source>
        <dbReference type="PROSITE-ProRule" id="PRU00169"/>
    </source>
</evidence>
<feature type="domain" description="PAC" evidence="8">
    <location>
        <begin position="550"/>
        <end position="602"/>
    </location>
</feature>
<sequence>MRTEVDGVPERPERHGMLLGLSNALRELGDPVEVSARASEMIADWLEVDRAYYVEIDDDLGIATVARDFVRDGIKSLVGEHDVADFGWSVQILRRGECHVVGDTRTSDLVPDDARPASAALEIIACICAPLIKEGRLVGALCVADSDPRDWRDEDVSLLRDAADLIWTAVERARAEAALGTSEARYRTLVDSMDEAVCVFERLPRRQDGLRDYRYITMNPAMQAMFGIADLSGQSIRDNFPDEAEEWYDDYDHVLESGEAVRIERGSVPQGMVLEMFVSRITDDSQRRLMAVIRDVTAQRRAEAELRARQAREEFLLRLTDRLRYLDEPGEVMKTACDMLGAFMGVDRVNYVEIDGEDCTTAQEYLRSDLPPMTPIFTSPGFRPDGADSRHTGRSLVVEDIEAQPGVSQEQLTAYRALAIRAFISAPLLMDGQQLVVLSVANAAPTVWSRDEVALVEEVAERSWSAIGRAQAEAALRASEQRFRALVNATSEVVYRMSPDWSVMRELDGRGFIKDAPEPTTDWFTDYIPPEEADRVAKAIQQAIDGKETFKLEHRVKRPDGSLGWTLSRAIPMLDDAGNIVEWFGAASNITARREAVEALVHSQRLDVVGRLAGSIAHDFNNLLTVIVANIEMAQIRGDAETRNTHLDKAMRAAQLGERLNNRLVVWSKSGPVRPQLVDLNGLVRQLGSILDRAIGERIRLDLDLAPDLWPAFIDPAYVDSAILNLAVNGRDAMPRGGTISVVTSNEAIGTGNAATAIPGDYVCLSVADTGEGMAPDVLARALDPFFTTKEHGTGAGLGLFSVQTMVRECGGFLQIDSTPGRGTTVRLYLPRGHGDGTSAIETRRSETVAGDGKGVILVVEDQAPVRDAARERLHALGYGVVEARDAHEALVCLEHNADIQLVFTDIVMPGEFNGRDLAQRILTDYPGLPVVMTTGYSGARVPPDDDDPTAGIEVLTKPYSLHALSHAIARAMHRTRGAQGA</sequence>
<dbReference type="RefSeq" id="WP_161352912.1">
    <property type="nucleotide sequence ID" value="NZ_WTUX01000019.1"/>
</dbReference>
<dbReference type="AlphaFoldDB" id="A0A845M6D4"/>
<dbReference type="SMART" id="SM00448">
    <property type="entry name" value="REC"/>
    <property type="match status" value="1"/>
</dbReference>
<feature type="domain" description="Histidine kinase" evidence="6">
    <location>
        <begin position="615"/>
        <end position="834"/>
    </location>
</feature>
<dbReference type="SUPFAM" id="SSF55874">
    <property type="entry name" value="ATPase domain of HSP90 chaperone/DNA topoisomerase II/histidine kinase"/>
    <property type="match status" value="1"/>
</dbReference>
<dbReference type="EMBL" id="WTUX01000019">
    <property type="protein sequence ID" value="MZR14802.1"/>
    <property type="molecule type" value="Genomic_DNA"/>
</dbReference>
<dbReference type="SMART" id="SM00065">
    <property type="entry name" value="GAF"/>
    <property type="match status" value="2"/>
</dbReference>
<reference evidence="9 10" key="1">
    <citation type="submission" date="2019-12" db="EMBL/GenBank/DDBJ databases">
        <title>Maritimibacter sp. nov. sp. isolated from sea sand.</title>
        <authorList>
            <person name="Kim J."/>
            <person name="Jeong S.E."/>
            <person name="Jung H.S."/>
            <person name="Jeon C.O."/>
        </authorList>
    </citation>
    <scope>NUCLEOTIDE SEQUENCE [LARGE SCALE GENOMIC DNA]</scope>
    <source>
        <strain evidence="9 10">DP07</strain>
    </source>
</reference>
<dbReference type="InterPro" id="IPR003018">
    <property type="entry name" value="GAF"/>
</dbReference>
<dbReference type="Proteomes" id="UP000467322">
    <property type="component" value="Unassembled WGS sequence"/>
</dbReference>
<dbReference type="Pfam" id="PF01590">
    <property type="entry name" value="GAF"/>
    <property type="match status" value="2"/>
</dbReference>
<dbReference type="Gene3D" id="3.30.450.20">
    <property type="entry name" value="PAS domain"/>
    <property type="match status" value="2"/>
</dbReference>
<evidence type="ECO:0000256" key="3">
    <source>
        <dbReference type="ARBA" id="ARBA00022679"/>
    </source>
</evidence>
<dbReference type="InterPro" id="IPR001610">
    <property type="entry name" value="PAC"/>
</dbReference>
<dbReference type="Gene3D" id="3.30.565.10">
    <property type="entry name" value="Histidine kinase-like ATPase, C-terminal domain"/>
    <property type="match status" value="1"/>
</dbReference>
<dbReference type="InterPro" id="IPR011006">
    <property type="entry name" value="CheY-like_superfamily"/>
</dbReference>
<dbReference type="GO" id="GO:0000155">
    <property type="term" value="F:phosphorelay sensor kinase activity"/>
    <property type="evidence" value="ECO:0007669"/>
    <property type="project" value="InterPro"/>
</dbReference>
<dbReference type="Gene3D" id="3.30.450.40">
    <property type="match status" value="2"/>
</dbReference>
<evidence type="ECO:0000259" key="6">
    <source>
        <dbReference type="PROSITE" id="PS50109"/>
    </source>
</evidence>
<dbReference type="InterPro" id="IPR013655">
    <property type="entry name" value="PAS_fold_3"/>
</dbReference>
<dbReference type="PROSITE" id="PS50113">
    <property type="entry name" value="PAC"/>
    <property type="match status" value="1"/>
</dbReference>
<evidence type="ECO:0000259" key="7">
    <source>
        <dbReference type="PROSITE" id="PS50110"/>
    </source>
</evidence>
<name>A0A845M6D4_9RHOB</name>
<dbReference type="Gene3D" id="1.10.287.130">
    <property type="match status" value="1"/>
</dbReference>
<dbReference type="PANTHER" id="PTHR43065:SF42">
    <property type="entry name" value="TWO-COMPONENT SENSOR PPRA"/>
    <property type="match status" value="1"/>
</dbReference>